<dbReference type="Proteomes" id="UP000295710">
    <property type="component" value="Unassembled WGS sequence"/>
</dbReference>
<reference evidence="1 2" key="1">
    <citation type="journal article" date="2016" name="Nat. Microbiol.">
        <title>The Mouse Intestinal Bacterial Collection (miBC) provides host-specific insight into cultured diversity and functional potential of the gut microbiota.</title>
        <authorList>
            <person name="Lagkouvardos I."/>
            <person name="Pukall R."/>
            <person name="Abt B."/>
            <person name="Foesel B.U."/>
            <person name="Meier-Kolthoff J.P."/>
            <person name="Kumar N."/>
            <person name="Bresciani A."/>
            <person name="Martinez I."/>
            <person name="Just S."/>
            <person name="Ziegler C."/>
            <person name="Brugiroux S."/>
            <person name="Garzetti D."/>
            <person name="Wenning M."/>
            <person name="Bui T.P."/>
            <person name="Wang J."/>
            <person name="Hugenholtz F."/>
            <person name="Plugge C.M."/>
            <person name="Peterson D.A."/>
            <person name="Hornef M.W."/>
            <person name="Baines J.F."/>
            <person name="Smidt H."/>
            <person name="Walter J."/>
            <person name="Kristiansen K."/>
            <person name="Nielsen H.B."/>
            <person name="Haller D."/>
            <person name="Overmann J."/>
            <person name="Stecher B."/>
            <person name="Clavel T."/>
        </authorList>
    </citation>
    <scope>NUCLEOTIDE SEQUENCE [LARGE SCALE GENOMIC DNA]</scope>
    <source>
        <strain evidence="1 2">DSM 28560</strain>
    </source>
</reference>
<sequence length="133" mass="14388">MAKSKHNQVHTGNQPGKADYHVASLLPVGKEKAISTAELVRLTGCTSARELQQHIASERKAGAVICSSSAGGYFLPANHEEMAEFCKVLENRAKNTLMALRSTRRALNVPEGQQGIKDMEALKNGQDDETVCP</sequence>
<evidence type="ECO:0000313" key="1">
    <source>
        <dbReference type="EMBL" id="TDA20543.1"/>
    </source>
</evidence>
<name>A0A4R4FCX0_9FIRM</name>
<gene>
    <name evidence="1" type="ORF">E1963_16595</name>
</gene>
<accession>A0A4R4FCX0</accession>
<dbReference type="RefSeq" id="WP_132280399.1">
    <property type="nucleotide sequence ID" value="NZ_JAOBST010000060.1"/>
</dbReference>
<comment type="caution">
    <text evidence="1">The sequence shown here is derived from an EMBL/GenBank/DDBJ whole genome shotgun (WGS) entry which is preliminary data.</text>
</comment>
<keyword evidence="2" id="KW-1185">Reference proteome</keyword>
<protein>
    <submittedName>
        <fullName evidence="1">Uncharacterized protein</fullName>
    </submittedName>
</protein>
<dbReference type="EMBL" id="SMMX01000019">
    <property type="protein sequence ID" value="TDA20543.1"/>
    <property type="molecule type" value="Genomic_DNA"/>
</dbReference>
<dbReference type="AlphaFoldDB" id="A0A4R4FCX0"/>
<proteinExistence type="predicted"/>
<evidence type="ECO:0000313" key="2">
    <source>
        <dbReference type="Proteomes" id="UP000295710"/>
    </source>
</evidence>
<organism evidence="1 2">
    <name type="scientific">Extibacter muris</name>
    <dbReference type="NCBI Taxonomy" id="1796622"/>
    <lineage>
        <taxon>Bacteria</taxon>
        <taxon>Bacillati</taxon>
        <taxon>Bacillota</taxon>
        <taxon>Clostridia</taxon>
        <taxon>Lachnospirales</taxon>
        <taxon>Lachnospiraceae</taxon>
        <taxon>Extibacter</taxon>
    </lineage>
</organism>